<comment type="catalytic activity">
    <reaction evidence="9">
        <text>L-seryl-[protein] + ATP = O-phospho-L-seryl-[protein] + ADP + H(+)</text>
        <dbReference type="Rhea" id="RHEA:17989"/>
        <dbReference type="Rhea" id="RHEA-COMP:9863"/>
        <dbReference type="Rhea" id="RHEA-COMP:11604"/>
        <dbReference type="ChEBI" id="CHEBI:15378"/>
        <dbReference type="ChEBI" id="CHEBI:29999"/>
        <dbReference type="ChEBI" id="CHEBI:30616"/>
        <dbReference type="ChEBI" id="CHEBI:83421"/>
        <dbReference type="ChEBI" id="CHEBI:456216"/>
        <dbReference type="EC" id="2.7.11.1"/>
    </reaction>
</comment>
<keyword evidence="4" id="KW-0677">Repeat</keyword>
<feature type="transmembrane region" description="Helical" evidence="12">
    <location>
        <begin position="373"/>
        <end position="396"/>
    </location>
</feature>
<feature type="region of interest" description="Disordered" evidence="11">
    <location>
        <begin position="669"/>
        <end position="708"/>
    </location>
</feature>
<keyword evidence="3" id="KW-0808">Transferase</keyword>
<dbReference type="CDD" id="cd14014">
    <property type="entry name" value="STKc_PknB_like"/>
    <property type="match status" value="1"/>
</dbReference>
<dbReference type="EMBL" id="ADCX01000001">
    <property type="protein sequence ID" value="EFG26423.2"/>
    <property type="molecule type" value="Genomic_DNA"/>
</dbReference>
<feature type="region of interest" description="Disordered" evidence="11">
    <location>
        <begin position="428"/>
        <end position="454"/>
    </location>
</feature>
<dbReference type="FunFam" id="1.10.510.10:FF:000021">
    <property type="entry name" value="Serine/threonine protein kinase"/>
    <property type="match status" value="1"/>
</dbReference>
<dbReference type="SMART" id="SM00220">
    <property type="entry name" value="S_TKc"/>
    <property type="match status" value="1"/>
</dbReference>
<keyword evidence="16" id="KW-1185">Reference proteome</keyword>
<dbReference type="GO" id="GO:0004674">
    <property type="term" value="F:protein serine/threonine kinase activity"/>
    <property type="evidence" value="ECO:0007669"/>
    <property type="project" value="UniProtKB-KW"/>
</dbReference>
<proteinExistence type="predicted"/>
<dbReference type="PANTHER" id="PTHR43289:SF6">
    <property type="entry name" value="SERINE_THREONINE-PROTEIN KINASE NEKL-3"/>
    <property type="match status" value="1"/>
</dbReference>
<dbReference type="PROSITE" id="PS00107">
    <property type="entry name" value="PROTEIN_KINASE_ATP"/>
    <property type="match status" value="1"/>
</dbReference>
<protein>
    <recommendedName>
        <fullName evidence="1">non-specific serine/threonine protein kinase</fullName>
        <ecNumber evidence="1">2.7.11.1</ecNumber>
    </recommendedName>
</protein>
<dbReference type="Gene3D" id="3.30.200.20">
    <property type="entry name" value="Phosphorylase Kinase, domain 1"/>
    <property type="match status" value="1"/>
</dbReference>
<evidence type="ECO:0000256" key="9">
    <source>
        <dbReference type="ARBA" id="ARBA00048679"/>
    </source>
</evidence>
<dbReference type="RefSeq" id="WP_040590340.1">
    <property type="nucleotide sequence ID" value="NZ_GG770225.1"/>
</dbReference>
<evidence type="ECO:0000256" key="7">
    <source>
        <dbReference type="ARBA" id="ARBA00022840"/>
    </source>
</evidence>
<dbReference type="Gene3D" id="3.30.10.20">
    <property type="match status" value="3"/>
</dbReference>
<dbReference type="Gene3D" id="1.10.510.10">
    <property type="entry name" value="Transferase(Phosphotransferase) domain 1"/>
    <property type="match status" value="1"/>
</dbReference>
<dbReference type="InterPro" id="IPR011009">
    <property type="entry name" value="Kinase-like_dom_sf"/>
</dbReference>
<keyword evidence="7 10" id="KW-0067">ATP-binding</keyword>
<accession>W5IHU5</accession>
<evidence type="ECO:0000259" key="13">
    <source>
        <dbReference type="PROSITE" id="PS50011"/>
    </source>
</evidence>
<dbReference type="NCBIfam" id="NF033483">
    <property type="entry name" value="PknB_PASTA_kin"/>
    <property type="match status" value="1"/>
</dbReference>
<dbReference type="InterPro" id="IPR000719">
    <property type="entry name" value="Prot_kinase_dom"/>
</dbReference>
<evidence type="ECO:0000256" key="5">
    <source>
        <dbReference type="ARBA" id="ARBA00022741"/>
    </source>
</evidence>
<comment type="caution">
    <text evidence="15">The sequence shown here is derived from an EMBL/GenBank/DDBJ whole genome shotgun (WGS) entry which is preliminary data.</text>
</comment>
<evidence type="ECO:0000313" key="16">
    <source>
        <dbReference type="Proteomes" id="UP000005777"/>
    </source>
</evidence>
<evidence type="ECO:0000256" key="11">
    <source>
        <dbReference type="SAM" id="MobiDB-lite"/>
    </source>
</evidence>
<dbReference type="EC" id="2.7.11.1" evidence="1"/>
<keyword evidence="5 10" id="KW-0547">Nucleotide-binding</keyword>
<evidence type="ECO:0000256" key="1">
    <source>
        <dbReference type="ARBA" id="ARBA00012513"/>
    </source>
</evidence>
<dbReference type="HOGENOM" id="CLU_000288_135_2_11"/>
<dbReference type="eggNOG" id="COG0515">
    <property type="taxonomic scope" value="Bacteria"/>
</dbReference>
<evidence type="ECO:0000313" key="15">
    <source>
        <dbReference type="EMBL" id="EFG26423.2"/>
    </source>
</evidence>
<feature type="domain" description="PASTA" evidence="14">
    <location>
        <begin position="538"/>
        <end position="600"/>
    </location>
</feature>
<evidence type="ECO:0000256" key="12">
    <source>
        <dbReference type="SAM" id="Phobius"/>
    </source>
</evidence>
<dbReference type="GO" id="GO:0045717">
    <property type="term" value="P:negative regulation of fatty acid biosynthetic process"/>
    <property type="evidence" value="ECO:0007669"/>
    <property type="project" value="UniProtKB-ARBA"/>
</dbReference>
<evidence type="ECO:0000256" key="6">
    <source>
        <dbReference type="ARBA" id="ARBA00022777"/>
    </source>
</evidence>
<evidence type="ECO:0000256" key="3">
    <source>
        <dbReference type="ARBA" id="ARBA00022679"/>
    </source>
</evidence>
<dbReference type="Pfam" id="PF00069">
    <property type="entry name" value="Pkinase"/>
    <property type="match status" value="1"/>
</dbReference>
<dbReference type="Pfam" id="PF03793">
    <property type="entry name" value="PASTA"/>
    <property type="match status" value="3"/>
</dbReference>
<feature type="binding site" evidence="10">
    <location>
        <position position="43"/>
    </location>
    <ligand>
        <name>ATP</name>
        <dbReference type="ChEBI" id="CHEBI:30616"/>
    </ligand>
</feature>
<keyword evidence="12" id="KW-0812">Transmembrane</keyword>
<feature type="compositionally biased region" description="Polar residues" evidence="11">
    <location>
        <begin position="428"/>
        <end position="447"/>
    </location>
</feature>
<evidence type="ECO:0000259" key="14">
    <source>
        <dbReference type="PROSITE" id="PS51178"/>
    </source>
</evidence>
<organism evidence="15 16">
    <name type="scientific">Scardovia inopinata F0304</name>
    <dbReference type="NCBI Taxonomy" id="641146"/>
    <lineage>
        <taxon>Bacteria</taxon>
        <taxon>Bacillati</taxon>
        <taxon>Actinomycetota</taxon>
        <taxon>Actinomycetes</taxon>
        <taxon>Bifidobacteriales</taxon>
        <taxon>Bifidobacteriaceae</taxon>
        <taxon>Scardovia</taxon>
    </lineage>
</organism>
<dbReference type="FunFam" id="3.30.200.20:FF:000035">
    <property type="entry name" value="Serine/threonine protein kinase Stk1"/>
    <property type="match status" value="1"/>
</dbReference>
<sequence>MSMFIPQSLAGGRYTVGELVGHGGMAQVHIGTDTRLGRTVAIKIMRSDLAEDSIFLTRFRREARAVAQLNNPNIVSIYDSGEEQLEDASGQKVRVPYIVMEYIKGQTLRDIIKVNGSLSPRDAEQVMVGVLNALDYSHRMGIIHRDIKPGNIMISDQGTVKVMDFGIARALDDSSATMTQNQGVVGTAQYLSPEQARGEQVGTKSDVYSAGCVLYEMLTGKPPFTGDSAVAIAYQHVSETATPPSTLIPGLDKQWDAIVAKAMAKDTANRYSDAASFRQDIVTIAHGGVPAAVGASNLTNLSESSAQTSIGATQPMQAADDDMEETKSWTEGSLPEAFDPQTAALSDQNDSVEGPQSRTALRRQEQKKKHQRTLIISGVVAIVAIAAVMFGLWYFFTSQNKLVSVPTIDSSMSVTQAKEAITGAGLTFQQESDTSSSEPKGTFTKQSPAGGKRVARGTTVRVWFSAGPQAKTIPTVKGMTQQRAIAVLSAAGFKVSSIATENSNTVAKDHVTRTDPAAGTQQAAGTSVVLYISTGKTTVPTGLVGLTQASAQKELNSRGFSTNAITQESSTVPAGKVISVSPAEGTTVDQGATITLYVSSGPKMISTPSQSTMSNYADSGTSMQMYLKSLGFTNVTISGSASDPVDTVTFNGKDISEVSSPQLAANTKIVITTSAAPDPDSNSSNGSGSNSSPSSSPSSSSGDGGDGN</sequence>
<feature type="domain" description="PASTA" evidence="14">
    <location>
        <begin position="467"/>
        <end position="534"/>
    </location>
</feature>
<dbReference type="CDD" id="cd06577">
    <property type="entry name" value="PASTA_pknB"/>
    <property type="match status" value="3"/>
</dbReference>
<name>W5IHU5_SCAIO</name>
<evidence type="ECO:0000256" key="8">
    <source>
        <dbReference type="ARBA" id="ARBA00047899"/>
    </source>
</evidence>
<gene>
    <name evidence="15" type="ORF">HMPREF9020_00042</name>
</gene>
<dbReference type="Proteomes" id="UP000005777">
    <property type="component" value="Unassembled WGS sequence"/>
</dbReference>
<keyword evidence="12" id="KW-1133">Transmembrane helix</keyword>
<feature type="compositionally biased region" description="Low complexity" evidence="11">
    <location>
        <begin position="677"/>
        <end position="701"/>
    </location>
</feature>
<dbReference type="PROSITE" id="PS50011">
    <property type="entry name" value="PROTEIN_KINASE_DOM"/>
    <property type="match status" value="1"/>
</dbReference>
<keyword evidence="12" id="KW-0472">Membrane</keyword>
<dbReference type="SUPFAM" id="SSF56112">
    <property type="entry name" value="Protein kinase-like (PK-like)"/>
    <property type="match status" value="1"/>
</dbReference>
<feature type="compositionally biased region" description="Polar residues" evidence="11">
    <location>
        <begin position="343"/>
        <end position="359"/>
    </location>
</feature>
<dbReference type="SMART" id="SM00740">
    <property type="entry name" value="PASTA"/>
    <property type="match status" value="3"/>
</dbReference>
<comment type="catalytic activity">
    <reaction evidence="8">
        <text>L-threonyl-[protein] + ATP = O-phospho-L-threonyl-[protein] + ADP + H(+)</text>
        <dbReference type="Rhea" id="RHEA:46608"/>
        <dbReference type="Rhea" id="RHEA-COMP:11060"/>
        <dbReference type="Rhea" id="RHEA-COMP:11605"/>
        <dbReference type="ChEBI" id="CHEBI:15378"/>
        <dbReference type="ChEBI" id="CHEBI:30013"/>
        <dbReference type="ChEBI" id="CHEBI:30616"/>
        <dbReference type="ChEBI" id="CHEBI:61977"/>
        <dbReference type="ChEBI" id="CHEBI:456216"/>
        <dbReference type="EC" id="2.7.11.1"/>
    </reaction>
</comment>
<dbReference type="InterPro" id="IPR008271">
    <property type="entry name" value="Ser/Thr_kinase_AS"/>
</dbReference>
<evidence type="ECO:0000256" key="10">
    <source>
        <dbReference type="PROSITE-ProRule" id="PRU10141"/>
    </source>
</evidence>
<keyword evidence="2" id="KW-0723">Serine/threonine-protein kinase</keyword>
<dbReference type="PROSITE" id="PS51178">
    <property type="entry name" value="PASTA"/>
    <property type="match status" value="3"/>
</dbReference>
<evidence type="ECO:0000256" key="2">
    <source>
        <dbReference type="ARBA" id="ARBA00022527"/>
    </source>
</evidence>
<evidence type="ECO:0000256" key="4">
    <source>
        <dbReference type="ARBA" id="ARBA00022737"/>
    </source>
</evidence>
<reference evidence="15 16" key="1">
    <citation type="submission" date="2012-01" db="EMBL/GenBank/DDBJ databases">
        <title>The Genome Sequence of Scardovia inopinata F0304.</title>
        <authorList>
            <consortium name="The Broad Institute Genome Sequencing Platform"/>
            <person name="Ward D."/>
            <person name="Earl A."/>
            <person name="Feldgarden M."/>
            <person name="Gevers D."/>
            <person name="Young S."/>
            <person name="Zeng Q."/>
            <person name="Koehrsen M."/>
            <person name="Alvarado L."/>
            <person name="Berlin A.M."/>
            <person name="Borenstein D."/>
            <person name="Chapman S.B."/>
            <person name="Chen Z."/>
            <person name="Engels R."/>
            <person name="Freedman E."/>
            <person name="Gellesch M."/>
            <person name="Goldberg J."/>
            <person name="Griggs A."/>
            <person name="Gujja S."/>
            <person name="Heilman E.R."/>
            <person name="Heiman D.I."/>
            <person name="Hepburn T.A."/>
            <person name="Howarth C."/>
            <person name="Jen D."/>
            <person name="Larson L."/>
            <person name="Mehta T."/>
            <person name="Park D."/>
            <person name="Pearson M."/>
            <person name="Richards J."/>
            <person name="Roberts A."/>
            <person name="Saif S."/>
            <person name="Shea T.D."/>
            <person name="Shenoy N."/>
            <person name="Sisk P."/>
            <person name="Stolte C."/>
            <person name="Sykes S.N."/>
            <person name="Walk T."/>
            <person name="White J."/>
            <person name="Yandava C."/>
            <person name="Izard J."/>
            <person name="Baranova O.V."/>
            <person name="Blanton J.M."/>
            <person name="Tanner A.C."/>
            <person name="Dewhirst F."/>
            <person name="Haas B."/>
            <person name="Nusbaum C."/>
            <person name="Birren B."/>
        </authorList>
    </citation>
    <scope>NUCLEOTIDE SEQUENCE [LARGE SCALE GENOMIC DNA]</scope>
    <source>
        <strain evidence="15 16">F0304</strain>
    </source>
</reference>
<keyword evidence="6" id="KW-0418">Kinase</keyword>
<feature type="region of interest" description="Disordered" evidence="11">
    <location>
        <begin position="305"/>
        <end position="368"/>
    </location>
</feature>
<feature type="domain" description="PASTA" evidence="14">
    <location>
        <begin position="397"/>
        <end position="466"/>
    </location>
</feature>
<dbReference type="InterPro" id="IPR017441">
    <property type="entry name" value="Protein_kinase_ATP_BS"/>
</dbReference>
<dbReference type="PROSITE" id="PS00108">
    <property type="entry name" value="PROTEIN_KINASE_ST"/>
    <property type="match status" value="1"/>
</dbReference>
<feature type="domain" description="Protein kinase" evidence="13">
    <location>
        <begin position="14"/>
        <end position="282"/>
    </location>
</feature>
<dbReference type="AlphaFoldDB" id="W5IHU5"/>
<dbReference type="InterPro" id="IPR005543">
    <property type="entry name" value="PASTA_dom"/>
</dbReference>
<dbReference type="GO" id="GO:0005524">
    <property type="term" value="F:ATP binding"/>
    <property type="evidence" value="ECO:0007669"/>
    <property type="project" value="UniProtKB-UniRule"/>
</dbReference>
<dbReference type="eggNOG" id="COG2815">
    <property type="taxonomic scope" value="Bacteria"/>
</dbReference>
<dbReference type="PANTHER" id="PTHR43289">
    <property type="entry name" value="MITOGEN-ACTIVATED PROTEIN KINASE KINASE KINASE 20-RELATED"/>
    <property type="match status" value="1"/>
</dbReference>
<feature type="compositionally biased region" description="Polar residues" evidence="11">
    <location>
        <begin position="305"/>
        <end position="316"/>
    </location>
</feature>